<proteinExistence type="predicted"/>
<evidence type="ECO:0000313" key="3">
    <source>
        <dbReference type="Proteomes" id="UP000019487"/>
    </source>
</evidence>
<dbReference type="AlphaFoldDB" id="W9C9T3"/>
<feature type="compositionally biased region" description="Basic and acidic residues" evidence="1">
    <location>
        <begin position="52"/>
        <end position="72"/>
    </location>
</feature>
<evidence type="ECO:0000313" key="2">
    <source>
        <dbReference type="EMBL" id="ESZ91629.1"/>
    </source>
</evidence>
<dbReference type="EMBL" id="AYSA01000476">
    <property type="protein sequence ID" value="ESZ91629.1"/>
    <property type="molecule type" value="Genomic_DNA"/>
</dbReference>
<organism evidence="2 3">
    <name type="scientific">Sclerotinia borealis (strain F-4128)</name>
    <dbReference type="NCBI Taxonomy" id="1432307"/>
    <lineage>
        <taxon>Eukaryota</taxon>
        <taxon>Fungi</taxon>
        <taxon>Dikarya</taxon>
        <taxon>Ascomycota</taxon>
        <taxon>Pezizomycotina</taxon>
        <taxon>Leotiomycetes</taxon>
        <taxon>Helotiales</taxon>
        <taxon>Sclerotiniaceae</taxon>
        <taxon>Sclerotinia</taxon>
    </lineage>
</organism>
<evidence type="ECO:0000256" key="1">
    <source>
        <dbReference type="SAM" id="MobiDB-lite"/>
    </source>
</evidence>
<keyword evidence="3" id="KW-1185">Reference proteome</keyword>
<comment type="caution">
    <text evidence="2">The sequence shown here is derived from an EMBL/GenBank/DDBJ whole genome shotgun (WGS) entry which is preliminary data.</text>
</comment>
<accession>W9C9T3</accession>
<gene>
    <name evidence="2" type="ORF">SBOR_7991</name>
</gene>
<dbReference type="HOGENOM" id="CLU_2224746_0_0_1"/>
<sequence>MLTVTESLYRTATRGRNLHTRLVGLQLANKGIARRRRMEDCKNIAYNEIPREQTERLATDTKPMVEEGTRDLGEDDEEHHDDSKRTGAGAVESRSGASQTGFMCSY</sequence>
<dbReference type="Proteomes" id="UP000019487">
    <property type="component" value="Unassembled WGS sequence"/>
</dbReference>
<reference evidence="2 3" key="1">
    <citation type="journal article" date="2014" name="Genome Announc.">
        <title>Draft genome sequence of Sclerotinia borealis, a psychrophilic plant pathogenic fungus.</title>
        <authorList>
            <person name="Mardanov A.V."/>
            <person name="Beletsky A.V."/>
            <person name="Kadnikov V.V."/>
            <person name="Ignatov A.N."/>
            <person name="Ravin N.V."/>
        </authorList>
    </citation>
    <scope>NUCLEOTIDE SEQUENCE [LARGE SCALE GENOMIC DNA]</scope>
    <source>
        <strain evidence="3">F-4157</strain>
    </source>
</reference>
<feature type="region of interest" description="Disordered" evidence="1">
    <location>
        <begin position="52"/>
        <end position="106"/>
    </location>
</feature>
<name>W9C9T3_SCLBF</name>
<protein>
    <submittedName>
        <fullName evidence="2">Uncharacterized protein</fullName>
    </submittedName>
</protein>
<feature type="compositionally biased region" description="Polar residues" evidence="1">
    <location>
        <begin position="95"/>
        <end position="106"/>
    </location>
</feature>